<feature type="compositionally biased region" description="Basic residues" evidence="1">
    <location>
        <begin position="16"/>
        <end position="28"/>
    </location>
</feature>
<gene>
    <name evidence="2" type="ORF">BP5553_09766</name>
</gene>
<protein>
    <submittedName>
        <fullName evidence="2">Uncharacterized protein</fullName>
    </submittedName>
</protein>
<feature type="region of interest" description="Disordered" evidence="1">
    <location>
        <begin position="1"/>
        <end position="49"/>
    </location>
</feature>
<evidence type="ECO:0000313" key="3">
    <source>
        <dbReference type="Proteomes" id="UP000254866"/>
    </source>
</evidence>
<evidence type="ECO:0000256" key="1">
    <source>
        <dbReference type="SAM" id="MobiDB-lite"/>
    </source>
</evidence>
<feature type="compositionally biased region" description="Polar residues" evidence="1">
    <location>
        <begin position="1"/>
        <end position="10"/>
    </location>
</feature>
<dbReference type="OrthoDB" id="3530863at2759"/>
<accession>A0A370TBZ9</accession>
<dbReference type="RefSeq" id="XP_031865688.1">
    <property type="nucleotide sequence ID" value="XM_032018389.1"/>
</dbReference>
<organism evidence="2 3">
    <name type="scientific">Venustampulla echinocandica</name>
    <dbReference type="NCBI Taxonomy" id="2656787"/>
    <lineage>
        <taxon>Eukaryota</taxon>
        <taxon>Fungi</taxon>
        <taxon>Dikarya</taxon>
        <taxon>Ascomycota</taxon>
        <taxon>Pezizomycotina</taxon>
        <taxon>Leotiomycetes</taxon>
        <taxon>Helotiales</taxon>
        <taxon>Pleuroascaceae</taxon>
        <taxon>Venustampulla</taxon>
    </lineage>
</organism>
<dbReference type="AlphaFoldDB" id="A0A370TBZ9"/>
<dbReference type="Proteomes" id="UP000254866">
    <property type="component" value="Unassembled WGS sequence"/>
</dbReference>
<dbReference type="GeneID" id="43602615"/>
<sequence length="179" mass="19859">MLSRVQSKITTAEERKRRKENFRKRSKSLRVSGNASVDLLGEPSNPHDIIVEPRESDNINAGPVGESNNIVLDVPESDIATFQLLGESDNLPGKAMAMDVDVDLVSAYDMMDLNIQVGIEVKGQESMELRSAGGPDTWQVVNSPRMIEPHDRQVCGPNLSTTVLDPTELLEGWDWVFQK</sequence>
<reference evidence="2 3" key="1">
    <citation type="journal article" date="2018" name="IMA Fungus">
        <title>IMA Genome-F 9: Draft genome sequence of Annulohypoxylon stygium, Aspergillus mulundensis, Berkeleyomyces basicola (syn. Thielaviopsis basicola), Ceratocystis smalleyi, two Cercospora beticola strains, Coleophoma cylindrospora, Fusarium fracticaudum, Phialophora cf. hyalina, and Morchella septimelata.</title>
        <authorList>
            <person name="Wingfield B.D."/>
            <person name="Bills G.F."/>
            <person name="Dong Y."/>
            <person name="Huang W."/>
            <person name="Nel W.J."/>
            <person name="Swalarsk-Parry B.S."/>
            <person name="Vaghefi N."/>
            <person name="Wilken P.M."/>
            <person name="An Z."/>
            <person name="de Beer Z.W."/>
            <person name="De Vos L."/>
            <person name="Chen L."/>
            <person name="Duong T.A."/>
            <person name="Gao Y."/>
            <person name="Hammerbacher A."/>
            <person name="Kikkert J.R."/>
            <person name="Li Y."/>
            <person name="Li H."/>
            <person name="Li K."/>
            <person name="Li Q."/>
            <person name="Liu X."/>
            <person name="Ma X."/>
            <person name="Naidoo K."/>
            <person name="Pethybridge S.J."/>
            <person name="Sun J."/>
            <person name="Steenkamp E.T."/>
            <person name="van der Nest M.A."/>
            <person name="van Wyk S."/>
            <person name="Wingfield M.J."/>
            <person name="Xiong C."/>
            <person name="Yue Q."/>
            <person name="Zhang X."/>
        </authorList>
    </citation>
    <scope>NUCLEOTIDE SEQUENCE [LARGE SCALE GENOMIC DNA]</scope>
    <source>
        <strain evidence="2 3">BP 5553</strain>
    </source>
</reference>
<comment type="caution">
    <text evidence="2">The sequence shown here is derived from an EMBL/GenBank/DDBJ whole genome shotgun (WGS) entry which is preliminary data.</text>
</comment>
<name>A0A370TBZ9_9HELO</name>
<evidence type="ECO:0000313" key="2">
    <source>
        <dbReference type="EMBL" id="RDL31557.1"/>
    </source>
</evidence>
<keyword evidence="3" id="KW-1185">Reference proteome</keyword>
<proteinExistence type="predicted"/>
<dbReference type="EMBL" id="NPIC01000012">
    <property type="protein sequence ID" value="RDL31557.1"/>
    <property type="molecule type" value="Genomic_DNA"/>
</dbReference>